<reference evidence="1 2" key="2">
    <citation type="journal article" date="2012" name="Proc. Natl. Acad. Sci. U.S.A.">
        <title>Gain and loss of multiple functionally related, horizontally transferred genes in the reduced genomes of two microsporidian parasites.</title>
        <authorList>
            <person name="Pombert J.-F."/>
            <person name="Selman M."/>
            <person name="Burki F."/>
            <person name="Bardell F.T."/>
            <person name="Farinelli L."/>
            <person name="Solter L.F."/>
            <person name="Whitman D.W."/>
            <person name="Weiss L.M."/>
            <person name="Corradi N."/>
            <person name="Keeling P.J."/>
        </authorList>
    </citation>
    <scope>NUCLEOTIDE SEQUENCE [LARGE SCALE GENOMIC DNA]</scope>
    <source>
        <strain evidence="1 2">ATCC 50506</strain>
    </source>
</reference>
<keyword evidence="2" id="KW-1185">Reference proteome</keyword>
<proteinExistence type="predicted"/>
<reference evidence="1 2" key="1">
    <citation type="journal article" date="2010" name="Nat. Commun.">
        <title>The complete sequence of the smallest known nuclear genome from the microsporidian Encephalitozoon intestinalis.</title>
        <authorList>
            <person name="Corradi N."/>
            <person name="Pombert J.-F."/>
            <person name="Farinelli L."/>
            <person name="Didier E.S."/>
            <person name="Keeling P.J."/>
        </authorList>
    </citation>
    <scope>NUCLEOTIDE SEQUENCE [LARGE SCALE GENOMIC DNA]</scope>
    <source>
        <strain evidence="1 2">ATCC 50506</strain>
    </source>
</reference>
<dbReference type="KEGG" id="ein:Eint_010850"/>
<dbReference type="OrthoDB" id="2194310at2759"/>
<dbReference type="HOGENOM" id="CLU_119644_0_0_1"/>
<evidence type="ECO:0000313" key="2">
    <source>
        <dbReference type="Proteomes" id="UP000002313"/>
    </source>
</evidence>
<protein>
    <submittedName>
        <fullName evidence="1">Uncharacterized protein</fullName>
    </submittedName>
</protein>
<organism evidence="1 2">
    <name type="scientific">Encephalitozoon intestinalis (strain ATCC 50506)</name>
    <name type="common">Microsporidian parasite</name>
    <name type="synonym">Septata intestinalis</name>
    <dbReference type="NCBI Taxonomy" id="876142"/>
    <lineage>
        <taxon>Eukaryota</taxon>
        <taxon>Fungi</taxon>
        <taxon>Fungi incertae sedis</taxon>
        <taxon>Microsporidia</taxon>
        <taxon>Unikaryonidae</taxon>
        <taxon>Encephalitozoon</taxon>
    </lineage>
</organism>
<dbReference type="RefSeq" id="XP_003072307.1">
    <property type="nucleotide sequence ID" value="XM_003072261.1"/>
</dbReference>
<dbReference type="EMBL" id="CP001942">
    <property type="protein sequence ID" value="ADM10947.1"/>
    <property type="molecule type" value="Genomic_DNA"/>
</dbReference>
<evidence type="ECO:0000313" key="1">
    <source>
        <dbReference type="EMBL" id="ADM10947.1"/>
    </source>
</evidence>
<dbReference type="VEuPathDB" id="MicrosporidiaDB:Eint_010850"/>
<name>E0S5G2_ENCIT</name>
<accession>E0S5G2</accession>
<sequence length="162" mass="18510">MEREAFTESDEENIQVILNPYPLATENALNGIDASSDPEERNKFVQDLSIILSNYAAVLNPKVQEKFPALVRLLKSKDIYNSSALMLSDACRHIVGIQNAFKALGVFENLDFTPDHYKASVSLVYSLCMENKTNTTYFIEKYYNEERDKDNPLLQSIRNQSF</sequence>
<dbReference type="Proteomes" id="UP000002313">
    <property type="component" value="Chromosome I"/>
</dbReference>
<dbReference type="AlphaFoldDB" id="E0S5G2"/>
<gene>
    <name evidence="1" type="ORF">Eint_010850</name>
</gene>
<dbReference type="GeneID" id="9698528"/>